<dbReference type="STRING" id="1276538.A0A1X7RX33"/>
<evidence type="ECO:0000256" key="1">
    <source>
        <dbReference type="ARBA" id="ARBA00004651"/>
    </source>
</evidence>
<dbReference type="Pfam" id="PF00005">
    <property type="entry name" value="ABC_tran"/>
    <property type="match status" value="2"/>
</dbReference>
<dbReference type="Proteomes" id="UP000215127">
    <property type="component" value="Chromosome 6"/>
</dbReference>
<dbReference type="PANTHER" id="PTHR24223:SF399">
    <property type="entry name" value="ABC TRANSPORTER ATNG"/>
    <property type="match status" value="1"/>
</dbReference>
<name>A0A1X7RX33_ZYMT9</name>
<feature type="transmembrane region" description="Helical" evidence="12">
    <location>
        <begin position="1115"/>
        <end position="1135"/>
    </location>
</feature>
<evidence type="ECO:0000256" key="10">
    <source>
        <dbReference type="ARBA" id="ARBA00023180"/>
    </source>
</evidence>
<dbReference type="SUPFAM" id="SSF52540">
    <property type="entry name" value="P-loop containing nucleoside triphosphate hydrolases"/>
    <property type="match status" value="2"/>
</dbReference>
<feature type="domain" description="ABC transporter" evidence="13">
    <location>
        <begin position="585"/>
        <end position="811"/>
    </location>
</feature>
<feature type="domain" description="ABC transmembrane type-1" evidence="14">
    <location>
        <begin position="862"/>
        <end position="1143"/>
    </location>
</feature>
<feature type="domain" description="ABC transporter" evidence="13">
    <location>
        <begin position="1182"/>
        <end position="1415"/>
    </location>
</feature>
<evidence type="ECO:0000259" key="14">
    <source>
        <dbReference type="PROSITE" id="PS50929"/>
    </source>
</evidence>
<dbReference type="EMBL" id="LT853697">
    <property type="protein sequence ID" value="SMQ51939.1"/>
    <property type="molecule type" value="Genomic_DNA"/>
</dbReference>
<evidence type="ECO:0000256" key="7">
    <source>
        <dbReference type="ARBA" id="ARBA00022840"/>
    </source>
</evidence>
<gene>
    <name evidence="15" type="ORF">ZT3D7_G7092</name>
</gene>
<feature type="domain" description="ABC transmembrane type-1" evidence="14">
    <location>
        <begin position="230"/>
        <end position="512"/>
    </location>
</feature>
<evidence type="ECO:0000313" key="15">
    <source>
        <dbReference type="EMBL" id="SMQ51939.1"/>
    </source>
</evidence>
<dbReference type="InterPro" id="IPR027417">
    <property type="entry name" value="P-loop_NTPase"/>
</dbReference>
<keyword evidence="7" id="KW-0067">ATP-binding</keyword>
<evidence type="ECO:0000313" key="16">
    <source>
        <dbReference type="Proteomes" id="UP000215127"/>
    </source>
</evidence>
<dbReference type="InterPro" id="IPR011527">
    <property type="entry name" value="ABC1_TM_dom"/>
</dbReference>
<evidence type="ECO:0000259" key="13">
    <source>
        <dbReference type="PROSITE" id="PS50893"/>
    </source>
</evidence>
<evidence type="ECO:0000256" key="6">
    <source>
        <dbReference type="ARBA" id="ARBA00022741"/>
    </source>
</evidence>
<feature type="region of interest" description="Disordered" evidence="11">
    <location>
        <begin position="800"/>
        <end position="831"/>
    </location>
</feature>
<dbReference type="GO" id="GO:0140359">
    <property type="term" value="F:ABC-type transporter activity"/>
    <property type="evidence" value="ECO:0007669"/>
    <property type="project" value="InterPro"/>
</dbReference>
<dbReference type="InterPro" id="IPR003593">
    <property type="entry name" value="AAA+_ATPase"/>
</dbReference>
<dbReference type="FunFam" id="1.20.1560.10:FF:000066">
    <property type="entry name" value="ABC multidrug transporter (Eurofung)"/>
    <property type="match status" value="1"/>
</dbReference>
<dbReference type="InterPro" id="IPR036640">
    <property type="entry name" value="ABC1_TM_sf"/>
</dbReference>
<keyword evidence="16" id="KW-1185">Reference proteome</keyword>
<feature type="transmembrane region" description="Helical" evidence="12">
    <location>
        <begin position="486"/>
        <end position="504"/>
    </location>
</feature>
<comment type="similarity">
    <text evidence="2">Belongs to the ABC transporter superfamily. ABCC family. Conjugate transporter (TC 3.A.1.208) subfamily.</text>
</comment>
<keyword evidence="3" id="KW-0813">Transport</keyword>
<evidence type="ECO:0000256" key="2">
    <source>
        <dbReference type="ARBA" id="ARBA00009726"/>
    </source>
</evidence>
<evidence type="ECO:0000256" key="9">
    <source>
        <dbReference type="ARBA" id="ARBA00023136"/>
    </source>
</evidence>
<feature type="transmembrane region" description="Helical" evidence="12">
    <location>
        <begin position="1088"/>
        <end position="1109"/>
    </location>
</feature>
<evidence type="ECO:0000256" key="12">
    <source>
        <dbReference type="SAM" id="Phobius"/>
    </source>
</evidence>
<dbReference type="GO" id="GO:0016887">
    <property type="term" value="F:ATP hydrolysis activity"/>
    <property type="evidence" value="ECO:0007669"/>
    <property type="project" value="InterPro"/>
</dbReference>
<feature type="transmembrane region" description="Helical" evidence="12">
    <location>
        <begin position="899"/>
        <end position="925"/>
    </location>
</feature>
<evidence type="ECO:0000256" key="4">
    <source>
        <dbReference type="ARBA" id="ARBA00022475"/>
    </source>
</evidence>
<feature type="transmembrane region" description="Helical" evidence="12">
    <location>
        <begin position="61"/>
        <end position="80"/>
    </location>
</feature>
<dbReference type="InterPro" id="IPR003439">
    <property type="entry name" value="ABC_transporter-like_ATP-bd"/>
</dbReference>
<evidence type="ECO:0000256" key="3">
    <source>
        <dbReference type="ARBA" id="ARBA00022448"/>
    </source>
</evidence>
<keyword evidence="8 12" id="KW-1133">Transmembrane helix</keyword>
<keyword evidence="6" id="KW-0547">Nucleotide-binding</keyword>
<keyword evidence="4" id="KW-1003">Cell membrane</keyword>
<dbReference type="Pfam" id="PF00664">
    <property type="entry name" value="ABC_membrane"/>
    <property type="match status" value="2"/>
</dbReference>
<feature type="transmembrane region" description="Helical" evidence="12">
    <location>
        <begin position="268"/>
        <end position="287"/>
    </location>
</feature>
<dbReference type="FunFam" id="3.40.50.300:FF:002145">
    <property type="entry name" value="ABC transporter (MsbA subfamily)"/>
    <property type="match status" value="1"/>
</dbReference>
<dbReference type="InterPro" id="IPR017871">
    <property type="entry name" value="ABC_transporter-like_CS"/>
</dbReference>
<dbReference type="GO" id="GO:0005524">
    <property type="term" value="F:ATP binding"/>
    <property type="evidence" value="ECO:0007669"/>
    <property type="project" value="UniProtKB-KW"/>
</dbReference>
<feature type="transmembrane region" description="Helical" evidence="12">
    <location>
        <begin position="855"/>
        <end position="879"/>
    </location>
</feature>
<dbReference type="PROSITE" id="PS50893">
    <property type="entry name" value="ABC_TRANSPORTER_2"/>
    <property type="match status" value="2"/>
</dbReference>
<proteinExistence type="inferred from homology"/>
<evidence type="ECO:0000256" key="8">
    <source>
        <dbReference type="ARBA" id="ARBA00022989"/>
    </source>
</evidence>
<comment type="subcellular location">
    <subcellularLocation>
        <location evidence="1">Cell membrane</location>
        <topology evidence="1">Multi-pass membrane protein</topology>
    </subcellularLocation>
</comment>
<evidence type="ECO:0000256" key="5">
    <source>
        <dbReference type="ARBA" id="ARBA00022692"/>
    </source>
</evidence>
<dbReference type="PROSITE" id="PS00211">
    <property type="entry name" value="ABC_TRANSPORTER_1"/>
    <property type="match status" value="1"/>
</dbReference>
<feature type="transmembrane region" description="Helical" evidence="12">
    <location>
        <begin position="448"/>
        <end position="474"/>
    </location>
</feature>
<keyword evidence="5 12" id="KW-0812">Transmembrane</keyword>
<feature type="region of interest" description="Disordered" evidence="11">
    <location>
        <begin position="1158"/>
        <end position="1179"/>
    </location>
</feature>
<dbReference type="InterPro" id="IPR044726">
    <property type="entry name" value="ABCC_6TM_D2"/>
</dbReference>
<reference evidence="15 16" key="1">
    <citation type="submission" date="2016-06" db="EMBL/GenBank/DDBJ databases">
        <authorList>
            <person name="Kjaerup R.B."/>
            <person name="Dalgaard T.S."/>
            <person name="Juul-Madsen H.R."/>
        </authorList>
    </citation>
    <scope>NUCLEOTIDE SEQUENCE [LARGE SCALE GENOMIC DNA]</scope>
</reference>
<keyword evidence="9 12" id="KW-0472">Membrane</keyword>
<sequence length="1419" mass="154388">MHLSARGSSASASPLASTDASTIETVHGSVDIKVGTCHGTLLRPVAFLVLWSLPSTWKAHTSLPLATIGVLEAVAIAVVSGFEHFKSKTPSLLLNGFLLLSLVLGIPVARIYWLRPGFQIIAAAYTVLLAIKALLLIVEELPKRHAAAGDHPGVESNSGILSRSAFWWLNPLLLKGARSILSVDTISSIGPKFSSQRLKNKLEHYWNLYDRKDEYALLKCTFLAYKGQFVAGVPARICSSAFNFAQPFLIHSLVDFVGQPSDQRSRSAANGLIAATILVYLGLAISNGCYRHMTYQLLTMCRGGLAPLIFGKMLRLQSSKIESAAPVTLMSTDIEGIMLSGNAVHDAWACLYELPLAIYILHRYAGHTSLLILVPTVVSSLISFKISPAMGPARSRWSEAIQKRIAAASGILSHIKSIKITGSCQLFHDHLQNLKRSELKLSLAWRRIWIGVNILATLAEDLTPVLVMLATILWSKAGQDLTFAEAFTILAVINLTITPLNHMLTLPSQIASVMGCFRRLQSFLRLEEDHSMSEHRLRRPLLKPHNATDSRVQGFEMQIPTFCDDRPCLGMTDQEYSPPGSNIAIALEHASFSGSDGRIVLEDCNLLFERGSLSMIVGPTGSGKSSLLKAIAGDMTNTSGQVMVDCRAIALCEQEPWLQNVSIRDNIIGKSAPDEAWLDVVLQACALKADIAALSNHQFTIAGSGGIALSGGQKKRVALARAVYSRCPLLLLDDILSGLDRTTTDEILEALLGPSGLLRHTGITIVMATSSVEHLEFADRINVLHEGHVSKGQVTLDRIDPATQRTIPHETARKAASSGGYGQHASQSSEARPIMIRDNNTDFKRQAGAAEYWKVYLRSVGAFGAGALLIITSLHTVFAKLPQIWLLSWTKEGTRNHDGYHITVYIALAFASSATFTADLIYFLLITVPRSSKNLHGLLVTSVLRAPLSFHTSTDSGTILNRFSQDMTLVDNALPMAALMAIVFAFRALAEVVIVASGASFAAIAIIPSVAALYFVQKYYLRTSRQMRLLDLETKSPLYTLFKETLAGLATIRALGWDTAFVQDCEHRLDESQKPFYMMFCIQRWLQVVLDLFTAGVALVLVSLAVNTSDATSKVAIGLALVNLIGLSQTLVLVIDQWTRLETTLGAVARLDSFIKDSPDEDRSGEPRGSGLPDDWPSRGELEFENVTASYGEHAAGNAIRNICLRVQSGQKLGICGRSGSGKSSIVLAIAQMIQLNTGHIRLDGIDLATIDLQELRSRLIIVPQDPLVFSGTIRQNLVPYDRQAPSDDRIVEVLRKTLLWPVISSKGGLDAVMDDGFSTGHLQLLGLARALLAPGSIIILDEATSSVDQKTDEQVRALICDELIGRTVIEVAHKLEVIGGYDMVIVVDQGKVIELGNPRELLIKDDPSAFAALWRQAC</sequence>
<dbReference type="Gene3D" id="1.20.1560.10">
    <property type="entry name" value="ABC transporter type 1, transmembrane domain"/>
    <property type="match status" value="2"/>
</dbReference>
<dbReference type="PANTHER" id="PTHR24223">
    <property type="entry name" value="ATP-BINDING CASSETTE SUB-FAMILY C"/>
    <property type="match status" value="1"/>
</dbReference>
<dbReference type="Gene3D" id="3.40.50.300">
    <property type="entry name" value="P-loop containing nucleotide triphosphate hydrolases"/>
    <property type="match status" value="2"/>
</dbReference>
<evidence type="ECO:0000256" key="11">
    <source>
        <dbReference type="SAM" id="MobiDB-lite"/>
    </source>
</evidence>
<accession>A0A1X7RX33</accession>
<dbReference type="GO" id="GO:0005886">
    <property type="term" value="C:plasma membrane"/>
    <property type="evidence" value="ECO:0007669"/>
    <property type="project" value="UniProtKB-SubCell"/>
</dbReference>
<dbReference type="SMART" id="SM00382">
    <property type="entry name" value="AAA"/>
    <property type="match status" value="2"/>
</dbReference>
<dbReference type="CDD" id="cd18580">
    <property type="entry name" value="ABC_6TM_ABCC_D2"/>
    <property type="match status" value="1"/>
</dbReference>
<keyword evidence="10" id="KW-0325">Glycoprotein</keyword>
<organism evidence="15 16">
    <name type="scientific">Zymoseptoria tritici (strain ST99CH_3D7)</name>
    <dbReference type="NCBI Taxonomy" id="1276538"/>
    <lineage>
        <taxon>Eukaryota</taxon>
        <taxon>Fungi</taxon>
        <taxon>Dikarya</taxon>
        <taxon>Ascomycota</taxon>
        <taxon>Pezizomycotina</taxon>
        <taxon>Dothideomycetes</taxon>
        <taxon>Dothideomycetidae</taxon>
        <taxon>Mycosphaerellales</taxon>
        <taxon>Mycosphaerellaceae</taxon>
        <taxon>Zymoseptoria</taxon>
    </lineage>
</organism>
<dbReference type="SUPFAM" id="SSF90123">
    <property type="entry name" value="ABC transporter transmembrane region"/>
    <property type="match status" value="2"/>
</dbReference>
<feature type="transmembrane region" description="Helical" evidence="12">
    <location>
        <begin position="969"/>
        <end position="986"/>
    </location>
</feature>
<evidence type="ECO:0008006" key="17">
    <source>
        <dbReference type="Google" id="ProtNLM"/>
    </source>
</evidence>
<protein>
    <recommendedName>
        <fullName evidence="17">ABC transporter</fullName>
    </recommendedName>
</protein>
<feature type="transmembrane region" description="Helical" evidence="12">
    <location>
        <begin position="118"/>
        <end position="138"/>
    </location>
</feature>
<dbReference type="PROSITE" id="PS50929">
    <property type="entry name" value="ABC_TM1F"/>
    <property type="match status" value="2"/>
</dbReference>
<feature type="transmembrane region" description="Helical" evidence="12">
    <location>
        <begin position="92"/>
        <end position="112"/>
    </location>
</feature>
<dbReference type="InterPro" id="IPR050173">
    <property type="entry name" value="ABC_transporter_C-like"/>
</dbReference>
<feature type="transmembrane region" description="Helical" evidence="12">
    <location>
        <begin position="992"/>
        <end position="1016"/>
    </location>
</feature>